<dbReference type="PROSITE" id="PS50109">
    <property type="entry name" value="HIS_KIN"/>
    <property type="match status" value="1"/>
</dbReference>
<keyword evidence="9" id="KW-0067">ATP-binding</keyword>
<gene>
    <name evidence="9" type="ORF">MM239_20045</name>
</gene>
<keyword evidence="4" id="KW-0808">Transferase</keyword>
<evidence type="ECO:0000256" key="4">
    <source>
        <dbReference type="ARBA" id="ARBA00022679"/>
    </source>
</evidence>
<evidence type="ECO:0000256" key="3">
    <source>
        <dbReference type="ARBA" id="ARBA00022553"/>
    </source>
</evidence>
<dbReference type="InterPro" id="IPR029016">
    <property type="entry name" value="GAF-like_dom_sf"/>
</dbReference>
<reference evidence="9" key="1">
    <citation type="submission" date="2022-03" db="EMBL/GenBank/DDBJ databases">
        <title>De novo assembled genomes of Belliella spp. (Cyclobacteriaceae) strains.</title>
        <authorList>
            <person name="Szabo A."/>
            <person name="Korponai K."/>
            <person name="Felfoldi T."/>
        </authorList>
    </citation>
    <scope>NUCLEOTIDE SEQUENCE</scope>
    <source>
        <strain evidence="9">DSM 111904</strain>
    </source>
</reference>
<organism evidence="9 10">
    <name type="scientific">Belliella filtrata</name>
    <dbReference type="NCBI Taxonomy" id="2923435"/>
    <lineage>
        <taxon>Bacteria</taxon>
        <taxon>Pseudomonadati</taxon>
        <taxon>Bacteroidota</taxon>
        <taxon>Cytophagia</taxon>
        <taxon>Cytophagales</taxon>
        <taxon>Cyclobacteriaceae</taxon>
        <taxon>Belliella</taxon>
    </lineage>
</organism>
<dbReference type="SUPFAM" id="SSF55874">
    <property type="entry name" value="ATPase domain of HSP90 chaperone/DNA topoisomerase II/histidine kinase"/>
    <property type="match status" value="1"/>
</dbReference>
<dbReference type="InterPro" id="IPR003661">
    <property type="entry name" value="HisK_dim/P_dom"/>
</dbReference>
<dbReference type="Gene3D" id="3.30.565.10">
    <property type="entry name" value="Histidine kinase-like ATPase, C-terminal domain"/>
    <property type="match status" value="1"/>
</dbReference>
<dbReference type="InterPro" id="IPR000014">
    <property type="entry name" value="PAS"/>
</dbReference>
<feature type="domain" description="PAC" evidence="8">
    <location>
        <begin position="248"/>
        <end position="300"/>
    </location>
</feature>
<dbReference type="InterPro" id="IPR000700">
    <property type="entry name" value="PAS-assoc_C"/>
</dbReference>
<dbReference type="SMART" id="SM00065">
    <property type="entry name" value="GAF"/>
    <property type="match status" value="1"/>
</dbReference>
<dbReference type="PROSITE" id="PS50113">
    <property type="entry name" value="PAC"/>
    <property type="match status" value="1"/>
</dbReference>
<evidence type="ECO:0000313" key="10">
    <source>
        <dbReference type="Proteomes" id="UP001165489"/>
    </source>
</evidence>
<sequence>MPQEPQQFQSIFDMIPTPIWVEDFSEVKNHLISIGLFDLDENEVRFFLQENLEIVNSCIANFKVVSLNQACVELHKAKSKEDLLKNMHKIFSLDSLNTFIEQLVCICTKKYYFEGKTTVKTFTNEIVSILIKSKVMIGYEDSLSKVIVTTEDITNQVIQLESLQRNDFHSSNERFIYASQAISDAIWDWNVETGEVFWSSGFYSLFGHKPGIRKEKEDVWENNIHPNDYPFIKSSLDAAKSNPNQLKWSATYRFRKNDGNYAYVSEHSLILRDKNGKAVRMIGALQDITSQKESEKSIIQKTKYLQVIASLVESLLSFESWESVLVRNLGKIGEASDVDRVYLLANQTIKNTNKLCSKKQYIWSKLDEETSKTTDSESSFSLEDFPNIYRQALKKEAYSIKLSSVENPHLKSFMVENRIQSLLLIPIHSKNTLFGFLGFDECQYERDWTEEDISFLQTIANNFGNAIEKEDFELSLQKLNLELKESNHELEISNGELEQFAFVASHDLQEPLRMITSFLSLLEKKYSDQLDEKAKSYINYAVDGAFRMRQIILDLLEFSRVGGKSNIEITRFESVHAILEACDLLAKKIIETNAKINMGTFPIIQTNKSAFIQLVQNILSNSLKYSKKGVYPVISITSKDVGDSWEFSIEDNGIGIPKEYHGKIFNVFQRLHDKNTYSGTGIGLAICKRIVDHIGGQIGLDSRENIGSRFYFTIPKRVKGL</sequence>
<dbReference type="Proteomes" id="UP001165489">
    <property type="component" value="Unassembled WGS sequence"/>
</dbReference>
<keyword evidence="6" id="KW-0175">Coiled coil</keyword>
<dbReference type="SUPFAM" id="SSF55781">
    <property type="entry name" value="GAF domain-like"/>
    <property type="match status" value="1"/>
</dbReference>
<dbReference type="RefSeq" id="WP_241350118.1">
    <property type="nucleotide sequence ID" value="NZ_JAKZGP010000101.1"/>
</dbReference>
<dbReference type="PRINTS" id="PR00344">
    <property type="entry name" value="BCTRLSENSOR"/>
</dbReference>
<dbReference type="SMART" id="SM00388">
    <property type="entry name" value="HisKA"/>
    <property type="match status" value="1"/>
</dbReference>
<dbReference type="InterPro" id="IPR052162">
    <property type="entry name" value="Sensor_kinase/Photoreceptor"/>
</dbReference>
<dbReference type="CDD" id="cd00130">
    <property type="entry name" value="PAS"/>
    <property type="match status" value="1"/>
</dbReference>
<dbReference type="Gene3D" id="3.30.450.40">
    <property type="match status" value="1"/>
</dbReference>
<dbReference type="PANTHER" id="PTHR43304:SF1">
    <property type="entry name" value="PAC DOMAIN-CONTAINING PROTEIN"/>
    <property type="match status" value="1"/>
</dbReference>
<evidence type="ECO:0000313" key="9">
    <source>
        <dbReference type="EMBL" id="MCH7411689.1"/>
    </source>
</evidence>
<dbReference type="CDD" id="cd00082">
    <property type="entry name" value="HisKA"/>
    <property type="match status" value="1"/>
</dbReference>
<dbReference type="InterPro" id="IPR004358">
    <property type="entry name" value="Sig_transdc_His_kin-like_C"/>
</dbReference>
<dbReference type="PANTHER" id="PTHR43304">
    <property type="entry name" value="PHYTOCHROME-LIKE PROTEIN CPH1"/>
    <property type="match status" value="1"/>
</dbReference>
<keyword evidence="3" id="KW-0597">Phosphoprotein</keyword>
<dbReference type="InterPro" id="IPR013655">
    <property type="entry name" value="PAS_fold_3"/>
</dbReference>
<evidence type="ECO:0000259" key="7">
    <source>
        <dbReference type="PROSITE" id="PS50109"/>
    </source>
</evidence>
<dbReference type="Gene3D" id="1.10.287.130">
    <property type="match status" value="1"/>
</dbReference>
<dbReference type="InterPro" id="IPR003018">
    <property type="entry name" value="GAF"/>
</dbReference>
<comment type="caution">
    <text evidence="9">The sequence shown here is derived from an EMBL/GenBank/DDBJ whole genome shotgun (WGS) entry which is preliminary data.</text>
</comment>
<dbReference type="GO" id="GO:0005524">
    <property type="term" value="F:ATP binding"/>
    <property type="evidence" value="ECO:0007669"/>
    <property type="project" value="UniProtKB-KW"/>
</dbReference>
<comment type="catalytic activity">
    <reaction evidence="1">
        <text>ATP + protein L-histidine = ADP + protein N-phospho-L-histidine.</text>
        <dbReference type="EC" id="2.7.13.3"/>
    </reaction>
</comment>
<dbReference type="Gene3D" id="3.30.450.20">
    <property type="entry name" value="PAS domain"/>
    <property type="match status" value="1"/>
</dbReference>
<evidence type="ECO:0000256" key="6">
    <source>
        <dbReference type="SAM" id="Coils"/>
    </source>
</evidence>
<dbReference type="Pfam" id="PF00512">
    <property type="entry name" value="HisKA"/>
    <property type="match status" value="1"/>
</dbReference>
<feature type="coiled-coil region" evidence="6">
    <location>
        <begin position="469"/>
        <end position="496"/>
    </location>
</feature>
<dbReference type="InterPro" id="IPR005467">
    <property type="entry name" value="His_kinase_dom"/>
</dbReference>
<dbReference type="InterPro" id="IPR003594">
    <property type="entry name" value="HATPase_dom"/>
</dbReference>
<evidence type="ECO:0000256" key="2">
    <source>
        <dbReference type="ARBA" id="ARBA00012438"/>
    </source>
</evidence>
<dbReference type="SUPFAM" id="SSF47384">
    <property type="entry name" value="Homodimeric domain of signal transducing histidine kinase"/>
    <property type="match status" value="1"/>
</dbReference>
<evidence type="ECO:0000256" key="1">
    <source>
        <dbReference type="ARBA" id="ARBA00000085"/>
    </source>
</evidence>
<dbReference type="EMBL" id="JAKZGP010000101">
    <property type="protein sequence ID" value="MCH7411689.1"/>
    <property type="molecule type" value="Genomic_DNA"/>
</dbReference>
<dbReference type="Pfam" id="PF08447">
    <property type="entry name" value="PAS_3"/>
    <property type="match status" value="1"/>
</dbReference>
<dbReference type="InterPro" id="IPR036890">
    <property type="entry name" value="HATPase_C_sf"/>
</dbReference>
<feature type="domain" description="Histidine kinase" evidence="7">
    <location>
        <begin position="503"/>
        <end position="718"/>
    </location>
</feature>
<dbReference type="InterPro" id="IPR036097">
    <property type="entry name" value="HisK_dim/P_sf"/>
</dbReference>
<keyword evidence="9" id="KW-0547">Nucleotide-binding</keyword>
<dbReference type="SMART" id="SM00387">
    <property type="entry name" value="HATPase_c"/>
    <property type="match status" value="1"/>
</dbReference>
<keyword evidence="5" id="KW-0418">Kinase</keyword>
<name>A0ABS9V5J1_9BACT</name>
<dbReference type="EC" id="2.7.13.3" evidence="2"/>
<dbReference type="InterPro" id="IPR035965">
    <property type="entry name" value="PAS-like_dom_sf"/>
</dbReference>
<evidence type="ECO:0000259" key="8">
    <source>
        <dbReference type="PROSITE" id="PS50113"/>
    </source>
</evidence>
<proteinExistence type="predicted"/>
<protein>
    <recommendedName>
        <fullName evidence="2">histidine kinase</fullName>
        <ecNumber evidence="2">2.7.13.3</ecNumber>
    </recommendedName>
</protein>
<dbReference type="Pfam" id="PF02518">
    <property type="entry name" value="HATPase_c"/>
    <property type="match status" value="1"/>
</dbReference>
<dbReference type="SUPFAM" id="SSF55785">
    <property type="entry name" value="PYP-like sensor domain (PAS domain)"/>
    <property type="match status" value="1"/>
</dbReference>
<evidence type="ECO:0000256" key="5">
    <source>
        <dbReference type="ARBA" id="ARBA00022777"/>
    </source>
</evidence>
<accession>A0ABS9V5J1</accession>
<dbReference type="Pfam" id="PF01590">
    <property type="entry name" value="GAF"/>
    <property type="match status" value="1"/>
</dbReference>
<keyword evidence="10" id="KW-1185">Reference proteome</keyword>